<evidence type="ECO:0000313" key="10">
    <source>
        <dbReference type="EMBL" id="CAD9313840.1"/>
    </source>
</evidence>
<dbReference type="PANTHER" id="PTHR11931">
    <property type="entry name" value="PHOSPHOGLYCERATE MUTASE"/>
    <property type="match status" value="1"/>
</dbReference>
<dbReference type="InterPro" id="IPR029033">
    <property type="entry name" value="His_PPase_superfam"/>
</dbReference>
<feature type="active site" description="Proton donor/acceptor" evidence="5">
    <location>
        <position position="259"/>
    </location>
</feature>
<dbReference type="NCBIfam" id="TIGR01258">
    <property type="entry name" value="pgm_1"/>
    <property type="match status" value="1"/>
</dbReference>
<evidence type="ECO:0000256" key="5">
    <source>
        <dbReference type="PIRSR" id="PIRSR613078-1"/>
    </source>
</evidence>
<feature type="binding site" evidence="6">
    <location>
        <begin position="288"/>
        <end position="289"/>
    </location>
    <ligand>
        <name>substrate</name>
    </ligand>
</feature>
<dbReference type="GO" id="GO:0006096">
    <property type="term" value="P:glycolytic process"/>
    <property type="evidence" value="ECO:0007669"/>
    <property type="project" value="UniProtKB-KW"/>
</dbReference>
<reference evidence="10" key="1">
    <citation type="submission" date="2021-01" db="EMBL/GenBank/DDBJ databases">
        <authorList>
            <person name="Corre E."/>
            <person name="Pelletier E."/>
            <person name="Niang G."/>
            <person name="Scheremetjew M."/>
            <person name="Finn R."/>
            <person name="Kale V."/>
            <person name="Holt S."/>
            <person name="Cochrane G."/>
            <person name="Meng A."/>
            <person name="Brown T."/>
            <person name="Cohen L."/>
        </authorList>
    </citation>
    <scope>NUCLEOTIDE SEQUENCE</scope>
    <source>
        <strain evidence="10">Pop2</strain>
    </source>
</reference>
<gene>
    <name evidence="10" type="ORF">DBRI1063_LOCUS246</name>
</gene>
<dbReference type="SMART" id="SM00855">
    <property type="entry name" value="PGAM"/>
    <property type="match status" value="1"/>
</dbReference>
<evidence type="ECO:0000256" key="8">
    <source>
        <dbReference type="RuleBase" id="RU004511"/>
    </source>
</evidence>
<dbReference type="EMBL" id="HBGN01000419">
    <property type="protein sequence ID" value="CAD9313840.1"/>
    <property type="molecule type" value="Transcribed_RNA"/>
</dbReference>
<feature type="binding site" evidence="6">
    <location>
        <position position="270"/>
    </location>
    <ligand>
        <name>substrate</name>
    </ligand>
</feature>
<dbReference type="EC" id="5.4.2.11" evidence="8"/>
<sequence>MSCHTLPSRTAVFSAASARRCSHSMDLASKTITKMTKIRCSSSLSSTQSIATGTSKGVTSQWSSESQINCSLTTTRSYCATRIRKFGDNNNDGSKATKPKKEPVPINKTPRGMAAARIKKPESSPSFFKVPPPPPEDITGDPQHCPSHFIKGGTPCDPAPPPFRLALYGEESVHTLVLLRHGESEWNSQNRYTGWCDVNLTKRGEMEARAAGRLLNENGIELDHAFTSVLKRASFTTNMALNMAKQHWVPVTKTWRLNERHYGALQGYNKDTAYAELGIDQELVMEMRRSYHTRPPMMRDDHQFWHGNDRRYKGLSNEQLDRSRGESLKDTAERIMPFFNSVIIPSLRSGNKCIVVSHANTIRTLIKQIDNISDEDIKQMSIPTGIPLLYRLDKDLRPVDPKFELEFQYMVEPKGFTWATSHGMGFHGVYLGDLERLQDIQRKRDATNRDWQSIILKNIAKAISKESAGEGKESDGVIETRQLWWQIHTKMQTREFGNMALLSRMKEHLEKLMFQRKQRHLTMPGFESILKKVHLDMEGKVVEPFVSLLCDEDRENRQKRFYDSLVDDLEGECLIK</sequence>
<dbReference type="InterPro" id="IPR005952">
    <property type="entry name" value="Phosphogly_mut1"/>
</dbReference>
<organism evidence="10">
    <name type="scientific">Ditylum brightwellii</name>
    <dbReference type="NCBI Taxonomy" id="49249"/>
    <lineage>
        <taxon>Eukaryota</taxon>
        <taxon>Sar</taxon>
        <taxon>Stramenopiles</taxon>
        <taxon>Ochrophyta</taxon>
        <taxon>Bacillariophyta</taxon>
        <taxon>Mediophyceae</taxon>
        <taxon>Lithodesmiophycidae</taxon>
        <taxon>Lithodesmiales</taxon>
        <taxon>Lithodesmiaceae</taxon>
        <taxon>Ditylum</taxon>
    </lineage>
</organism>
<evidence type="ECO:0000256" key="2">
    <source>
        <dbReference type="ARBA" id="ARBA00006717"/>
    </source>
</evidence>
<feature type="active site" description="Tele-phosphohistidine intermediate" evidence="5">
    <location>
        <position position="181"/>
    </location>
</feature>
<feature type="binding site" evidence="6">
    <location>
        <begin position="193"/>
        <end position="194"/>
    </location>
    <ligand>
        <name>substrate</name>
    </ligand>
</feature>
<name>A0A6U3RFF1_9STRA</name>
<feature type="binding site" evidence="6">
    <location>
        <position position="232"/>
    </location>
    <ligand>
        <name>substrate</name>
    </ligand>
</feature>
<dbReference type="Gene3D" id="3.40.50.1240">
    <property type="entry name" value="Phosphoglycerate mutase-like"/>
    <property type="match status" value="1"/>
</dbReference>
<dbReference type="GO" id="GO:0004619">
    <property type="term" value="F:phosphoglycerate mutase activity"/>
    <property type="evidence" value="ECO:0007669"/>
    <property type="project" value="UniProtKB-EC"/>
</dbReference>
<feature type="region of interest" description="Disordered" evidence="9">
    <location>
        <begin position="88"/>
        <end position="112"/>
    </location>
</feature>
<evidence type="ECO:0000256" key="3">
    <source>
        <dbReference type="ARBA" id="ARBA00023152"/>
    </source>
</evidence>
<keyword evidence="4 8" id="KW-0413">Isomerase</keyword>
<keyword evidence="3 8" id="KW-0324">Glycolysis</keyword>
<evidence type="ECO:0000256" key="4">
    <source>
        <dbReference type="ARBA" id="ARBA00023235"/>
    </source>
</evidence>
<feature type="site" description="Transition state stabilizer" evidence="7">
    <location>
        <position position="358"/>
    </location>
</feature>
<dbReference type="AlphaFoldDB" id="A0A6U3RFF1"/>
<evidence type="ECO:0000256" key="1">
    <source>
        <dbReference type="ARBA" id="ARBA00000380"/>
    </source>
</evidence>
<proteinExistence type="inferred from homology"/>
<dbReference type="Pfam" id="PF00300">
    <property type="entry name" value="His_Phos_1"/>
    <property type="match status" value="2"/>
</dbReference>
<dbReference type="HAMAP" id="MF_01039">
    <property type="entry name" value="PGAM_GpmA"/>
    <property type="match status" value="1"/>
</dbReference>
<evidence type="ECO:0000256" key="7">
    <source>
        <dbReference type="PIRSR" id="PIRSR613078-3"/>
    </source>
</evidence>
<accession>A0A6U3RFF1</accession>
<dbReference type="PROSITE" id="PS00175">
    <property type="entry name" value="PG_MUTASE"/>
    <property type="match status" value="1"/>
</dbReference>
<evidence type="ECO:0000256" key="9">
    <source>
        <dbReference type="SAM" id="MobiDB-lite"/>
    </source>
</evidence>
<feature type="binding site" evidence="6">
    <location>
        <begin position="259"/>
        <end position="262"/>
    </location>
    <ligand>
        <name>substrate</name>
    </ligand>
</feature>
<protein>
    <recommendedName>
        <fullName evidence="8">Phosphoglycerate mutase</fullName>
        <ecNumber evidence="8">5.4.2.11</ecNumber>
    </recommendedName>
</protein>
<dbReference type="SUPFAM" id="SSF53254">
    <property type="entry name" value="Phosphoglycerate mutase-like"/>
    <property type="match status" value="1"/>
</dbReference>
<dbReference type="FunFam" id="3.40.50.1240:FF:000003">
    <property type="entry name" value="2,3-bisphosphoglycerate-dependent phosphoglycerate mutase"/>
    <property type="match status" value="1"/>
</dbReference>
<evidence type="ECO:0000256" key="6">
    <source>
        <dbReference type="PIRSR" id="PIRSR613078-2"/>
    </source>
</evidence>
<feature type="binding site" evidence="6">
    <location>
        <begin position="180"/>
        <end position="187"/>
    </location>
    <ligand>
        <name>substrate</name>
    </ligand>
</feature>
<dbReference type="CDD" id="cd07067">
    <property type="entry name" value="HP_PGM_like"/>
    <property type="match status" value="1"/>
</dbReference>
<dbReference type="InterPro" id="IPR001345">
    <property type="entry name" value="PG/BPGM_mutase_AS"/>
</dbReference>
<dbReference type="InterPro" id="IPR013078">
    <property type="entry name" value="His_Pase_superF_clade-1"/>
</dbReference>
<comment type="similarity">
    <text evidence="2 8">Belongs to the phosphoglycerate mutase family. BPG-dependent PGAM subfamily.</text>
</comment>
<comment type="catalytic activity">
    <reaction evidence="1 8">
        <text>(2R)-2-phosphoglycerate = (2R)-3-phosphoglycerate</text>
        <dbReference type="Rhea" id="RHEA:15901"/>
        <dbReference type="ChEBI" id="CHEBI:58272"/>
        <dbReference type="ChEBI" id="CHEBI:58289"/>
        <dbReference type="EC" id="5.4.2.11"/>
    </reaction>
</comment>